<protein>
    <submittedName>
        <fullName evidence="2">Uncharacterized protein</fullName>
    </submittedName>
</protein>
<evidence type="ECO:0000313" key="2">
    <source>
        <dbReference type="EMBL" id="CDR71780.1"/>
    </source>
</evidence>
<name>A0A061BJW0_BABBI</name>
<keyword evidence="1" id="KW-1133">Transmembrane helix</keyword>
<proteinExistence type="predicted"/>
<dbReference type="GeneID" id="24561997"/>
<organism evidence="2">
    <name type="scientific">Babesia bigemina</name>
    <dbReference type="NCBI Taxonomy" id="5866"/>
    <lineage>
        <taxon>Eukaryota</taxon>
        <taxon>Sar</taxon>
        <taxon>Alveolata</taxon>
        <taxon>Apicomplexa</taxon>
        <taxon>Aconoidasida</taxon>
        <taxon>Piroplasmida</taxon>
        <taxon>Babesiidae</taxon>
        <taxon>Babesia</taxon>
    </lineage>
</organism>
<evidence type="ECO:0000256" key="1">
    <source>
        <dbReference type="SAM" id="Phobius"/>
    </source>
</evidence>
<sequence>MVYFRIRPFHRMSGEVTTSPPPYSAIAAVIVGIIVAIILLDLCIFRFPVGRNIRDFLVRKIPFCIAFYS</sequence>
<reference evidence="2" key="2">
    <citation type="submission" date="2014-06" db="EMBL/GenBank/DDBJ databases">
        <authorList>
            <person name="Aslett M."/>
            <person name="De Silva Nishadi"/>
        </authorList>
    </citation>
    <scope>NUCLEOTIDE SEQUENCE</scope>
    <source>
        <strain evidence="2">Bond</strain>
    </source>
</reference>
<dbReference type="AlphaFoldDB" id="A0A061BJW0"/>
<dbReference type="EMBL" id="LK055165">
    <property type="protein sequence ID" value="CDR71780.1"/>
    <property type="molecule type" value="Genomic_DNA"/>
</dbReference>
<dbReference type="KEGG" id="bbig:BBBOND_0004380"/>
<dbReference type="VEuPathDB" id="PiroplasmaDB:BBBOND_0004380"/>
<gene>
    <name evidence="2" type="ORF">BBBOND_0004380</name>
</gene>
<feature type="transmembrane region" description="Helical" evidence="1">
    <location>
        <begin position="23"/>
        <end position="45"/>
    </location>
</feature>
<reference evidence="2" key="1">
    <citation type="journal article" date="2014" name="Nucleic Acids Res.">
        <title>The evolutionary dynamics of variant antigen genes in Babesia reveal a history of genomic innovation underlying host-parasite interaction.</title>
        <authorList>
            <person name="Jackson A.P."/>
            <person name="Otto T.D."/>
            <person name="Darby A."/>
            <person name="Ramaprasad A."/>
            <person name="Xia D."/>
            <person name="Echaide I.E."/>
            <person name="Farber M."/>
            <person name="Gahlot S."/>
            <person name="Gamble J."/>
            <person name="Gupta D."/>
            <person name="Gupta Y."/>
            <person name="Jackson L."/>
            <person name="Malandrin L."/>
            <person name="Malas T.B."/>
            <person name="Moussa E."/>
            <person name="Nair M."/>
            <person name="Reid AJ."/>
            <person name="Sanders M."/>
            <person name="Sharma J."/>
            <person name="Tracey A."/>
            <person name="Quail M.A."/>
            <person name="Weir W."/>
            <person name="Wastling J.M."/>
            <person name="Hall N."/>
            <person name="Willadsen P."/>
            <person name="Lingelbach K."/>
            <person name="Shiels B."/>
            <person name="Tait A."/>
            <person name="Berriman M."/>
            <person name="Allred D.R."/>
            <person name="Pain A."/>
        </authorList>
    </citation>
    <scope>NUCLEOTIDE SEQUENCE</scope>
    <source>
        <strain evidence="2">Bond</strain>
    </source>
</reference>
<dbReference type="RefSeq" id="XP_012770724.1">
    <property type="nucleotide sequence ID" value="XM_012915270.1"/>
</dbReference>
<accession>A0A061BJW0</accession>
<keyword evidence="1" id="KW-0472">Membrane</keyword>
<keyword evidence="1" id="KW-0812">Transmembrane</keyword>